<dbReference type="Pfam" id="PF13306">
    <property type="entry name" value="LRR_5"/>
    <property type="match status" value="1"/>
</dbReference>
<dbReference type="Proteomes" id="UP001165085">
    <property type="component" value="Unassembled WGS sequence"/>
</dbReference>
<name>A0A9W7BPJ0_9STRA</name>
<keyword evidence="2" id="KW-1185">Reference proteome</keyword>
<dbReference type="EMBL" id="BRXY01000429">
    <property type="protein sequence ID" value="GMH94212.1"/>
    <property type="molecule type" value="Genomic_DNA"/>
</dbReference>
<organism evidence="1 2">
    <name type="scientific">Triparma strigata</name>
    <dbReference type="NCBI Taxonomy" id="1606541"/>
    <lineage>
        <taxon>Eukaryota</taxon>
        <taxon>Sar</taxon>
        <taxon>Stramenopiles</taxon>
        <taxon>Ochrophyta</taxon>
        <taxon>Bolidophyceae</taxon>
        <taxon>Parmales</taxon>
        <taxon>Triparmaceae</taxon>
        <taxon>Triparma</taxon>
    </lineage>
</organism>
<gene>
    <name evidence="1" type="ORF">TrST_g13673</name>
</gene>
<dbReference type="AlphaFoldDB" id="A0A9W7BPJ0"/>
<reference evidence="2" key="1">
    <citation type="journal article" date="2023" name="Commun. Biol.">
        <title>Genome analysis of Parmales, the sister group of diatoms, reveals the evolutionary specialization of diatoms from phago-mixotrophs to photoautotrophs.</title>
        <authorList>
            <person name="Ban H."/>
            <person name="Sato S."/>
            <person name="Yoshikawa S."/>
            <person name="Yamada K."/>
            <person name="Nakamura Y."/>
            <person name="Ichinomiya M."/>
            <person name="Sato N."/>
            <person name="Blanc-Mathieu R."/>
            <person name="Endo H."/>
            <person name="Kuwata A."/>
            <person name="Ogata H."/>
        </authorList>
    </citation>
    <scope>NUCLEOTIDE SEQUENCE [LARGE SCALE GENOMIC DNA]</scope>
    <source>
        <strain evidence="2">NIES 3701</strain>
    </source>
</reference>
<dbReference type="SUPFAM" id="SSF52058">
    <property type="entry name" value="L domain-like"/>
    <property type="match status" value="1"/>
</dbReference>
<comment type="caution">
    <text evidence="1">The sequence shown here is derived from an EMBL/GenBank/DDBJ whole genome shotgun (WGS) entry which is preliminary data.</text>
</comment>
<proteinExistence type="predicted"/>
<evidence type="ECO:0000313" key="1">
    <source>
        <dbReference type="EMBL" id="GMH94212.1"/>
    </source>
</evidence>
<dbReference type="Gene3D" id="3.80.10.10">
    <property type="entry name" value="Ribonuclease Inhibitor"/>
    <property type="match status" value="1"/>
</dbReference>
<evidence type="ECO:0000313" key="2">
    <source>
        <dbReference type="Proteomes" id="UP001165085"/>
    </source>
</evidence>
<dbReference type="InterPro" id="IPR032675">
    <property type="entry name" value="LRR_dom_sf"/>
</dbReference>
<dbReference type="InterPro" id="IPR026906">
    <property type="entry name" value="LRR_5"/>
</dbReference>
<sequence>MDPILVLFVMKKCSSVVTGFNMGRIFGLKTNDFRRYFIQFAPPSSLLSLRQLSKEWSEIVTKKLDAEVSTGKLLVHGGDNVPYPPCNSKLEGVREPLAPMASASHVIFLLNITQIGIRACFRAIRLLEVDIPEGVECINTNAFKGCGNLKTVSFPTTLSTIGVQAFSDCSRLEAVDLLHTNIQDIRYGAFQRCTALRVFKVPPSLLNVDSVSRIVCRVALLN</sequence>
<protein>
    <submittedName>
        <fullName evidence="1">Uncharacterized protein</fullName>
    </submittedName>
</protein>
<accession>A0A9W7BPJ0</accession>